<evidence type="ECO:0000313" key="4">
    <source>
        <dbReference type="EMBL" id="GBF78846.1"/>
    </source>
</evidence>
<name>A0A401ICA0_APHSA</name>
<reference evidence="5" key="1">
    <citation type="submission" date="2017-05" db="EMBL/GenBank/DDBJ databases">
        <title>Physiological properties and genetic analysis related to exopolysaccharide production of fresh-water unicellular cyanobacterium Aphanothece sacrum, Suizenji Nori, that has been cultured as a food source in Japan.</title>
        <authorList>
            <person name="Kanesaki Y."/>
            <person name="Yoshikawa S."/>
            <person name="Ohki K."/>
        </authorList>
    </citation>
    <scope>NUCLEOTIDE SEQUENCE [LARGE SCALE GENOMIC DNA]</scope>
    <source>
        <strain evidence="5">FPU1</strain>
    </source>
</reference>
<dbReference type="InterPro" id="IPR013430">
    <property type="entry name" value="Toxin_antidote_HigA"/>
</dbReference>
<feature type="domain" description="HTH cro/C1-type" evidence="3">
    <location>
        <begin position="17"/>
        <end position="71"/>
    </location>
</feature>
<dbReference type="EMBL" id="BDQK01000001">
    <property type="protein sequence ID" value="GBF78846.1"/>
    <property type="molecule type" value="Genomic_DNA"/>
</dbReference>
<dbReference type="GO" id="GO:0003677">
    <property type="term" value="F:DNA binding"/>
    <property type="evidence" value="ECO:0007669"/>
    <property type="project" value="UniProtKB-KW"/>
</dbReference>
<dbReference type="PANTHER" id="PTHR36924">
    <property type="entry name" value="ANTITOXIN HIGA-1"/>
    <property type="match status" value="1"/>
</dbReference>
<dbReference type="InterPro" id="IPR010982">
    <property type="entry name" value="Lambda_DNA-bd_dom_sf"/>
</dbReference>
<dbReference type="AlphaFoldDB" id="A0A401ICA0"/>
<accession>A0A401ICA0</accession>
<dbReference type="Pfam" id="PF06114">
    <property type="entry name" value="Peptidase_M78"/>
    <property type="match status" value="1"/>
</dbReference>
<protein>
    <submittedName>
        <fullName evidence="4">Addiction module antidote protein</fullName>
    </submittedName>
</protein>
<evidence type="ECO:0000256" key="1">
    <source>
        <dbReference type="ARBA" id="ARBA00007227"/>
    </source>
</evidence>
<dbReference type="SUPFAM" id="SSF47413">
    <property type="entry name" value="lambda repressor-like DNA-binding domains"/>
    <property type="match status" value="1"/>
</dbReference>
<sequence length="360" mass="42104">MTNNLKPARVVAPGRILSRELDARGWTQKDLAKIIKRPPQTINEIIQGTKQITPETAIELSQALGTSPTFWTNLEANYRLFLANKQKDDSDIERRSRLYTVAPVAELIKRQWIKPTEFLDELEKNICDFLGINSPLESPKLAVNFRHNDQLDPEKSSLISWMKRVEYLAKKRKIEKFKLEQLKTAIPNILAYSEKEEQIINLPKLFKDLGIHFIMVPHLNKTYLDGAMFYLEKNPVIALTLRYNRIDYFWFTLMHEIGHIFAGHQGLYLDNMDQLEDNEQESEANQLARDWLIHPDALEGFIQQKKGKFSSQDISDFANIHKRHPGIILGRLHYDKLVPYQNLRKYLVRVNSYLTEYVDR</sequence>
<comment type="similarity">
    <text evidence="1">Belongs to the short-chain fatty acyl-CoA assimilation regulator (ScfR) family.</text>
</comment>
<dbReference type="Proteomes" id="UP000287247">
    <property type="component" value="Unassembled WGS sequence"/>
</dbReference>
<dbReference type="InterPro" id="IPR001387">
    <property type="entry name" value="Cro/C1-type_HTH"/>
</dbReference>
<evidence type="ECO:0000256" key="2">
    <source>
        <dbReference type="ARBA" id="ARBA00023125"/>
    </source>
</evidence>
<dbReference type="NCBIfam" id="TIGR02607">
    <property type="entry name" value="antidote_HigA"/>
    <property type="match status" value="1"/>
</dbReference>
<dbReference type="Gene3D" id="1.10.260.40">
    <property type="entry name" value="lambda repressor-like DNA-binding domains"/>
    <property type="match status" value="1"/>
</dbReference>
<dbReference type="CDD" id="cd00093">
    <property type="entry name" value="HTH_XRE"/>
    <property type="match status" value="1"/>
</dbReference>
<evidence type="ECO:0000313" key="5">
    <source>
        <dbReference type="Proteomes" id="UP000287247"/>
    </source>
</evidence>
<dbReference type="InterPro" id="IPR010359">
    <property type="entry name" value="IrrE_HExxH"/>
</dbReference>
<dbReference type="PANTHER" id="PTHR36924:SF1">
    <property type="entry name" value="ANTITOXIN HIGA-1"/>
    <property type="match status" value="1"/>
</dbReference>
<dbReference type="RefSeq" id="WP_124969946.1">
    <property type="nucleotide sequence ID" value="NZ_BDQK01000001.1"/>
</dbReference>
<dbReference type="Gene3D" id="1.10.10.2910">
    <property type="match status" value="1"/>
</dbReference>
<gene>
    <name evidence="4" type="ORF">AsFPU1_0236</name>
</gene>
<keyword evidence="5" id="KW-1185">Reference proteome</keyword>
<organism evidence="4 5">
    <name type="scientific">Aphanothece sacrum FPU1</name>
    <dbReference type="NCBI Taxonomy" id="1920663"/>
    <lineage>
        <taxon>Bacteria</taxon>
        <taxon>Bacillati</taxon>
        <taxon>Cyanobacteriota</taxon>
        <taxon>Cyanophyceae</taxon>
        <taxon>Oscillatoriophycideae</taxon>
        <taxon>Chroococcales</taxon>
        <taxon>Aphanothecaceae</taxon>
        <taxon>Aphanothece</taxon>
    </lineage>
</organism>
<keyword evidence="2" id="KW-0238">DNA-binding</keyword>
<comment type="caution">
    <text evidence="4">The sequence shown here is derived from an EMBL/GenBank/DDBJ whole genome shotgun (WGS) entry which is preliminary data.</text>
</comment>
<dbReference type="Pfam" id="PF01381">
    <property type="entry name" value="HTH_3"/>
    <property type="match status" value="1"/>
</dbReference>
<evidence type="ECO:0000259" key="3">
    <source>
        <dbReference type="PROSITE" id="PS50943"/>
    </source>
</evidence>
<dbReference type="SMART" id="SM00530">
    <property type="entry name" value="HTH_XRE"/>
    <property type="match status" value="1"/>
</dbReference>
<dbReference type="PROSITE" id="PS50943">
    <property type="entry name" value="HTH_CROC1"/>
    <property type="match status" value="1"/>
</dbReference>
<proteinExistence type="inferred from homology"/>
<dbReference type="OrthoDB" id="9796786at2"/>